<dbReference type="Pfam" id="PF03567">
    <property type="entry name" value="Sulfotransfer_2"/>
    <property type="match status" value="1"/>
</dbReference>
<dbReference type="AlphaFoldDB" id="A0A1E7ERZ1"/>
<dbReference type="InterPro" id="IPR005331">
    <property type="entry name" value="Sulfotransferase"/>
</dbReference>
<dbReference type="KEGG" id="fcy:FRACYDRAFT_249508"/>
<proteinExistence type="predicted"/>
<sequence>MLVQTKPEFFVCNAPKSGCTAWNYFWEYVNTGVRWNNSVIETRPGIIYQHWLKKAQDNSGVMPKWYHNRSESEIITMGKQYEIVAIGRNPYVRFLSSYKDWLHRVKKNETQVPFDKFTNVVLNATNGDVSSRQFFEGQPLNHIYSISTICKIGTVNTMVLRVEEQALWFNQFLTKFHLKVKIDEYTSYGNIVFSSGLHTGSFVKDFTQQISGRKPWPSALFESSHHRGSADQLSKYYTPSIAKQVTEIVSDDLVNFGYPLWNGVAEDFRMV</sequence>
<reference evidence="1 2" key="1">
    <citation type="submission" date="2016-09" db="EMBL/GenBank/DDBJ databases">
        <title>Extensive genetic diversity and differential bi-allelic expression allows diatom success in the polar Southern Ocean.</title>
        <authorList>
            <consortium name="DOE Joint Genome Institute"/>
            <person name="Mock T."/>
            <person name="Otillar R.P."/>
            <person name="Strauss J."/>
            <person name="Dupont C."/>
            <person name="Frickenhaus S."/>
            <person name="Maumus F."/>
            <person name="Mcmullan M."/>
            <person name="Sanges R."/>
            <person name="Schmutz J."/>
            <person name="Toseland A."/>
            <person name="Valas R."/>
            <person name="Veluchamy A."/>
            <person name="Ward B.J."/>
            <person name="Allen A."/>
            <person name="Barry K."/>
            <person name="Falciatore A."/>
            <person name="Ferrante M."/>
            <person name="Fortunato A.E."/>
            <person name="Gloeckner G."/>
            <person name="Gruber A."/>
            <person name="Hipkin R."/>
            <person name="Janech M."/>
            <person name="Kroth P."/>
            <person name="Leese F."/>
            <person name="Lindquist E."/>
            <person name="Lyon B.R."/>
            <person name="Martin J."/>
            <person name="Mayer C."/>
            <person name="Parker M."/>
            <person name="Quesneville H."/>
            <person name="Raymond J."/>
            <person name="Uhlig C."/>
            <person name="Valentin K.U."/>
            <person name="Worden A.Z."/>
            <person name="Armbrust E.V."/>
            <person name="Bowler C."/>
            <person name="Green B."/>
            <person name="Moulton V."/>
            <person name="Van Oosterhout C."/>
            <person name="Grigoriev I."/>
        </authorList>
    </citation>
    <scope>NUCLEOTIDE SEQUENCE [LARGE SCALE GENOMIC DNA]</scope>
    <source>
        <strain evidence="1 2">CCMP1102</strain>
    </source>
</reference>
<dbReference type="Proteomes" id="UP000095751">
    <property type="component" value="Unassembled WGS sequence"/>
</dbReference>
<evidence type="ECO:0008006" key="3">
    <source>
        <dbReference type="Google" id="ProtNLM"/>
    </source>
</evidence>
<organism evidence="1 2">
    <name type="scientific">Fragilariopsis cylindrus CCMP1102</name>
    <dbReference type="NCBI Taxonomy" id="635003"/>
    <lineage>
        <taxon>Eukaryota</taxon>
        <taxon>Sar</taxon>
        <taxon>Stramenopiles</taxon>
        <taxon>Ochrophyta</taxon>
        <taxon>Bacillariophyta</taxon>
        <taxon>Bacillariophyceae</taxon>
        <taxon>Bacillariophycidae</taxon>
        <taxon>Bacillariales</taxon>
        <taxon>Bacillariaceae</taxon>
        <taxon>Fragilariopsis</taxon>
    </lineage>
</organism>
<dbReference type="GO" id="GO:0008146">
    <property type="term" value="F:sulfotransferase activity"/>
    <property type="evidence" value="ECO:0007669"/>
    <property type="project" value="InterPro"/>
</dbReference>
<evidence type="ECO:0000313" key="2">
    <source>
        <dbReference type="Proteomes" id="UP000095751"/>
    </source>
</evidence>
<evidence type="ECO:0000313" key="1">
    <source>
        <dbReference type="EMBL" id="OEU08616.1"/>
    </source>
</evidence>
<dbReference type="InParanoid" id="A0A1E7ERZ1"/>
<name>A0A1E7ERZ1_9STRA</name>
<dbReference type="EMBL" id="KV784379">
    <property type="protein sequence ID" value="OEU08616.1"/>
    <property type="molecule type" value="Genomic_DNA"/>
</dbReference>
<accession>A0A1E7ERZ1</accession>
<gene>
    <name evidence="1" type="ORF">FRACYDRAFT_249508</name>
</gene>
<protein>
    <recommendedName>
        <fullName evidence="3">Sulfotransferase family protein</fullName>
    </recommendedName>
</protein>
<dbReference type="OrthoDB" id="2019940at2759"/>
<dbReference type="GO" id="GO:0016020">
    <property type="term" value="C:membrane"/>
    <property type="evidence" value="ECO:0007669"/>
    <property type="project" value="InterPro"/>
</dbReference>
<keyword evidence="2" id="KW-1185">Reference proteome</keyword>